<evidence type="ECO:0000256" key="7">
    <source>
        <dbReference type="SAM" id="MobiDB-lite"/>
    </source>
</evidence>
<evidence type="ECO:0000256" key="6">
    <source>
        <dbReference type="ARBA" id="ARBA00022840"/>
    </source>
</evidence>
<evidence type="ECO:0000256" key="1">
    <source>
        <dbReference type="ARBA" id="ARBA00012513"/>
    </source>
</evidence>
<keyword evidence="4" id="KW-0547">Nucleotide-binding</keyword>
<dbReference type="GO" id="GO:0005524">
    <property type="term" value="F:ATP binding"/>
    <property type="evidence" value="ECO:0007669"/>
    <property type="project" value="UniProtKB-KW"/>
</dbReference>
<protein>
    <recommendedName>
        <fullName evidence="1">non-specific serine/threonine protein kinase</fullName>
        <ecNumber evidence="1">2.7.11.1</ecNumber>
    </recommendedName>
</protein>
<evidence type="ECO:0000259" key="8">
    <source>
        <dbReference type="PROSITE" id="PS50011"/>
    </source>
</evidence>
<dbReference type="PROSITE" id="PS50011">
    <property type="entry name" value="PROTEIN_KINASE_DOM"/>
    <property type="match status" value="1"/>
</dbReference>
<dbReference type="PANTHER" id="PTHR43289">
    <property type="entry name" value="MITOGEN-ACTIVATED PROTEIN KINASE KINASE KINASE 20-RELATED"/>
    <property type="match status" value="1"/>
</dbReference>
<dbReference type="RefSeq" id="WP_157400003.1">
    <property type="nucleotide sequence ID" value="NZ_WSEL01000009.1"/>
</dbReference>
<evidence type="ECO:0000313" key="9">
    <source>
        <dbReference type="EMBL" id="MVQ32009.1"/>
    </source>
</evidence>
<evidence type="ECO:0000256" key="3">
    <source>
        <dbReference type="ARBA" id="ARBA00022679"/>
    </source>
</evidence>
<dbReference type="SUPFAM" id="SSF56112">
    <property type="entry name" value="Protein kinase-like (PK-like)"/>
    <property type="match status" value="1"/>
</dbReference>
<feature type="region of interest" description="Disordered" evidence="7">
    <location>
        <begin position="38"/>
        <end position="68"/>
    </location>
</feature>
<keyword evidence="2" id="KW-0723">Serine/threonine-protein kinase</keyword>
<comment type="caution">
    <text evidence="9">The sequence shown here is derived from an EMBL/GenBank/DDBJ whole genome shotgun (WGS) entry which is preliminary data.</text>
</comment>
<dbReference type="GO" id="GO:0004674">
    <property type="term" value="F:protein serine/threonine kinase activity"/>
    <property type="evidence" value="ECO:0007669"/>
    <property type="project" value="UniProtKB-KW"/>
</dbReference>
<dbReference type="SMART" id="SM00220">
    <property type="entry name" value="S_TKc"/>
    <property type="match status" value="1"/>
</dbReference>
<evidence type="ECO:0000256" key="5">
    <source>
        <dbReference type="ARBA" id="ARBA00022777"/>
    </source>
</evidence>
<accession>A0A6N8IYB4</accession>
<dbReference type="Pfam" id="PF00069">
    <property type="entry name" value="Pkinase"/>
    <property type="match status" value="1"/>
</dbReference>
<keyword evidence="6" id="KW-0067">ATP-binding</keyword>
<dbReference type="PANTHER" id="PTHR43289:SF6">
    <property type="entry name" value="SERINE_THREONINE-PROTEIN KINASE NEKL-3"/>
    <property type="match status" value="1"/>
</dbReference>
<keyword evidence="10" id="KW-1185">Reference proteome</keyword>
<dbReference type="AlphaFoldDB" id="A0A6N8IYB4"/>
<dbReference type="Gene3D" id="1.10.510.10">
    <property type="entry name" value="Transferase(Phosphotransferase) domain 1"/>
    <property type="match status" value="1"/>
</dbReference>
<evidence type="ECO:0000256" key="2">
    <source>
        <dbReference type="ARBA" id="ARBA00022527"/>
    </source>
</evidence>
<keyword evidence="3" id="KW-0808">Transferase</keyword>
<dbReference type="CDD" id="cd14014">
    <property type="entry name" value="STKc_PknB_like"/>
    <property type="match status" value="1"/>
</dbReference>
<proteinExistence type="predicted"/>
<dbReference type="InterPro" id="IPR011009">
    <property type="entry name" value="Kinase-like_dom_sf"/>
</dbReference>
<dbReference type="InterPro" id="IPR008271">
    <property type="entry name" value="Ser/Thr_kinase_AS"/>
</dbReference>
<name>A0A6N8IYB4_9BURK</name>
<feature type="domain" description="Protein kinase" evidence="8">
    <location>
        <begin position="80"/>
        <end position="338"/>
    </location>
</feature>
<evidence type="ECO:0000256" key="4">
    <source>
        <dbReference type="ARBA" id="ARBA00022741"/>
    </source>
</evidence>
<gene>
    <name evidence="9" type="ORF">GON04_21295</name>
</gene>
<dbReference type="Gene3D" id="3.30.200.20">
    <property type="entry name" value="Phosphorylase Kinase, domain 1"/>
    <property type="match status" value="1"/>
</dbReference>
<dbReference type="PROSITE" id="PS00108">
    <property type="entry name" value="PROTEIN_KINASE_ST"/>
    <property type="match status" value="1"/>
</dbReference>
<dbReference type="EMBL" id="WSEL01000009">
    <property type="protein sequence ID" value="MVQ32009.1"/>
    <property type="molecule type" value="Genomic_DNA"/>
</dbReference>
<dbReference type="EC" id="2.7.11.1" evidence="1"/>
<keyword evidence="5 9" id="KW-0418">Kinase</keyword>
<evidence type="ECO:0000313" key="10">
    <source>
        <dbReference type="Proteomes" id="UP000469385"/>
    </source>
</evidence>
<dbReference type="InterPro" id="IPR000719">
    <property type="entry name" value="Prot_kinase_dom"/>
</dbReference>
<sequence length="632" mass="66349">MNRLAGSGNPSPVADRTVLPDGLAAGVKMNLSTLTTRFRAGNAQDRDMQPGGASDGADPRLATARPAAERSLVGSRVGPYLITKRLGEGGVGAVYKGVDEVLKREVAIKVLHPEFACDPLFVARFSREARLHAQLSHPNVATVHAFLHEGDKQFMVMEFVAGISLDEFVRSGGPVPVARALGIFRRALDGIEHAHRNGIVHRDIKPANIMVADSGAVKVMDFGIARAIDCHEHLTRVGQVAGTAKAMSPEQIRGADADVRSDIYSLGIVLYTMLAGRAPFDADTDLALMKAQLEQAPPPLRALAPDVPTEVEAAVMRALQKDPSARFQTVAEFSRALAGVDSGAAVATQRPARAAPAATTLSRTAVNPALGHRQGEPEGAAARGAEEDLAAAATLVRPVPAATARRKLPKLGRRAAGIALALAALAAGALVLTTRTEQHAAPAAGAAQAVAPQPAAPVEGGRAAEPGPAAPETVAPAPLQAAQPPAQVATAVPRALTIAPLGSDGRYQPGERVRLRVVTSHDAHVYCYLQDEAQRIVRFHPNRFRTSALVTAAEPLEIPGPMRFEILANTRKVTETIACFAGARDPVDQLPPQVVGTDFEKLPVGSLGEVRSAFARMGADELAEASFVVQFK</sequence>
<reference evidence="9 10" key="1">
    <citation type="submission" date="2019-12" db="EMBL/GenBank/DDBJ databases">
        <authorList>
            <person name="Huq M.A."/>
        </authorList>
    </citation>
    <scope>NUCLEOTIDE SEQUENCE [LARGE SCALE GENOMIC DNA]</scope>
    <source>
        <strain evidence="9 10">MAH-25</strain>
    </source>
</reference>
<organism evidence="9 10">
    <name type="scientific">Ramlibacter pinisoli</name>
    <dbReference type="NCBI Taxonomy" id="2682844"/>
    <lineage>
        <taxon>Bacteria</taxon>
        <taxon>Pseudomonadati</taxon>
        <taxon>Pseudomonadota</taxon>
        <taxon>Betaproteobacteria</taxon>
        <taxon>Burkholderiales</taxon>
        <taxon>Comamonadaceae</taxon>
        <taxon>Ramlibacter</taxon>
    </lineage>
</organism>
<dbReference type="InterPro" id="IPR025493">
    <property type="entry name" value="DUF4384"/>
</dbReference>
<dbReference type="FunFam" id="1.10.510.10:FF:000021">
    <property type="entry name" value="Serine/threonine protein kinase"/>
    <property type="match status" value="1"/>
</dbReference>
<dbReference type="Proteomes" id="UP000469385">
    <property type="component" value="Unassembled WGS sequence"/>
</dbReference>
<dbReference type="Pfam" id="PF14326">
    <property type="entry name" value="DUF4384"/>
    <property type="match status" value="1"/>
</dbReference>
<feature type="region of interest" description="Disordered" evidence="7">
    <location>
        <begin position="443"/>
        <end position="475"/>
    </location>
</feature>